<evidence type="ECO:0000313" key="2">
    <source>
        <dbReference type="Proteomes" id="UP000625711"/>
    </source>
</evidence>
<sequence length="88" mass="10720">MALFWNVLETSVMFSQFCFLFREKLINTNYYHVDNTRRGEVLFDLNQCIEEEYPYRKKVYNILFKIWEISKNAVLVLYILSILLKLLL</sequence>
<name>A0A834HYM8_RHYFE</name>
<dbReference type="EMBL" id="JAACXV010014293">
    <property type="protein sequence ID" value="KAF7268911.1"/>
    <property type="molecule type" value="Genomic_DNA"/>
</dbReference>
<comment type="caution">
    <text evidence="1">The sequence shown here is derived from an EMBL/GenBank/DDBJ whole genome shotgun (WGS) entry which is preliminary data.</text>
</comment>
<reference evidence="1" key="1">
    <citation type="submission" date="2020-08" db="EMBL/GenBank/DDBJ databases">
        <title>Genome sequencing and assembly of the red palm weevil Rhynchophorus ferrugineus.</title>
        <authorList>
            <person name="Dias G.B."/>
            <person name="Bergman C.M."/>
            <person name="Manee M."/>
        </authorList>
    </citation>
    <scope>NUCLEOTIDE SEQUENCE</scope>
    <source>
        <strain evidence="1">AA-2017</strain>
        <tissue evidence="1">Whole larva</tissue>
    </source>
</reference>
<protein>
    <submittedName>
        <fullName evidence="1">Uncharacterized protein</fullName>
    </submittedName>
</protein>
<evidence type="ECO:0000313" key="1">
    <source>
        <dbReference type="EMBL" id="KAF7268911.1"/>
    </source>
</evidence>
<accession>A0A834HYM8</accession>
<gene>
    <name evidence="1" type="ORF">GWI33_018013</name>
</gene>
<proteinExistence type="predicted"/>
<dbReference type="AlphaFoldDB" id="A0A834HYM8"/>
<organism evidence="1 2">
    <name type="scientific">Rhynchophorus ferrugineus</name>
    <name type="common">Red palm weevil</name>
    <name type="synonym">Curculio ferrugineus</name>
    <dbReference type="NCBI Taxonomy" id="354439"/>
    <lineage>
        <taxon>Eukaryota</taxon>
        <taxon>Metazoa</taxon>
        <taxon>Ecdysozoa</taxon>
        <taxon>Arthropoda</taxon>
        <taxon>Hexapoda</taxon>
        <taxon>Insecta</taxon>
        <taxon>Pterygota</taxon>
        <taxon>Neoptera</taxon>
        <taxon>Endopterygota</taxon>
        <taxon>Coleoptera</taxon>
        <taxon>Polyphaga</taxon>
        <taxon>Cucujiformia</taxon>
        <taxon>Curculionidae</taxon>
        <taxon>Dryophthorinae</taxon>
        <taxon>Rhynchophorus</taxon>
    </lineage>
</organism>
<keyword evidence="2" id="KW-1185">Reference proteome</keyword>
<dbReference type="Proteomes" id="UP000625711">
    <property type="component" value="Unassembled WGS sequence"/>
</dbReference>